<sequence>MQTTDLDASIQSVFAHSPNFRSIYHQSTASVGPYIVDYLVPTNCTASGRSQHRAGIGPYT</sequence>
<reference evidence="2" key="2">
    <citation type="submission" date="2015-01" db="EMBL/GenBank/DDBJ databases">
        <title>Evolutionary Origins and Diversification of the Mycorrhizal Mutualists.</title>
        <authorList>
            <consortium name="DOE Joint Genome Institute"/>
            <consortium name="Mycorrhizal Genomics Consortium"/>
            <person name="Kohler A."/>
            <person name="Kuo A."/>
            <person name="Nagy L.G."/>
            <person name="Floudas D."/>
            <person name="Copeland A."/>
            <person name="Barry K.W."/>
            <person name="Cichocki N."/>
            <person name="Veneault-Fourrey C."/>
            <person name="LaButti K."/>
            <person name="Lindquist E.A."/>
            <person name="Lipzen A."/>
            <person name="Lundell T."/>
            <person name="Morin E."/>
            <person name="Murat C."/>
            <person name="Riley R."/>
            <person name="Ohm R."/>
            <person name="Sun H."/>
            <person name="Tunlid A."/>
            <person name="Henrissat B."/>
            <person name="Grigoriev I.V."/>
            <person name="Hibbett D.S."/>
            <person name="Martin F."/>
        </authorList>
    </citation>
    <scope>NUCLEOTIDE SEQUENCE [LARGE SCALE GENOMIC DNA]</scope>
    <source>
        <strain evidence="2">Marx 270</strain>
    </source>
</reference>
<keyword evidence="2" id="KW-1185">Reference proteome</keyword>
<dbReference type="Proteomes" id="UP000054217">
    <property type="component" value="Unassembled WGS sequence"/>
</dbReference>
<protein>
    <submittedName>
        <fullName evidence="1">Uncharacterized protein</fullName>
    </submittedName>
</protein>
<organism evidence="1 2">
    <name type="scientific">Pisolithus tinctorius Marx 270</name>
    <dbReference type="NCBI Taxonomy" id="870435"/>
    <lineage>
        <taxon>Eukaryota</taxon>
        <taxon>Fungi</taxon>
        <taxon>Dikarya</taxon>
        <taxon>Basidiomycota</taxon>
        <taxon>Agaricomycotina</taxon>
        <taxon>Agaricomycetes</taxon>
        <taxon>Agaricomycetidae</taxon>
        <taxon>Boletales</taxon>
        <taxon>Sclerodermatineae</taxon>
        <taxon>Pisolithaceae</taxon>
        <taxon>Pisolithus</taxon>
    </lineage>
</organism>
<evidence type="ECO:0000313" key="2">
    <source>
        <dbReference type="Proteomes" id="UP000054217"/>
    </source>
</evidence>
<name>A0A0C3KZ25_PISTI</name>
<dbReference type="EMBL" id="KN831944">
    <property type="protein sequence ID" value="KIO14742.1"/>
    <property type="molecule type" value="Genomic_DNA"/>
</dbReference>
<reference evidence="1 2" key="1">
    <citation type="submission" date="2014-04" db="EMBL/GenBank/DDBJ databases">
        <authorList>
            <consortium name="DOE Joint Genome Institute"/>
            <person name="Kuo A."/>
            <person name="Kohler A."/>
            <person name="Costa M.D."/>
            <person name="Nagy L.G."/>
            <person name="Floudas D."/>
            <person name="Copeland A."/>
            <person name="Barry K.W."/>
            <person name="Cichocki N."/>
            <person name="Veneault-Fourrey C."/>
            <person name="LaButti K."/>
            <person name="Lindquist E.A."/>
            <person name="Lipzen A."/>
            <person name="Lundell T."/>
            <person name="Morin E."/>
            <person name="Murat C."/>
            <person name="Sun H."/>
            <person name="Tunlid A."/>
            <person name="Henrissat B."/>
            <person name="Grigoriev I.V."/>
            <person name="Hibbett D.S."/>
            <person name="Martin F."/>
            <person name="Nordberg H.P."/>
            <person name="Cantor M.N."/>
            <person name="Hua S.X."/>
        </authorList>
    </citation>
    <scope>NUCLEOTIDE SEQUENCE [LARGE SCALE GENOMIC DNA]</scope>
    <source>
        <strain evidence="1 2">Marx 270</strain>
    </source>
</reference>
<gene>
    <name evidence="1" type="ORF">M404DRAFT_991496</name>
</gene>
<accession>A0A0C3KZ25</accession>
<dbReference type="HOGENOM" id="CLU_2942717_0_0_1"/>
<proteinExistence type="predicted"/>
<dbReference type="InParanoid" id="A0A0C3KZ25"/>
<evidence type="ECO:0000313" key="1">
    <source>
        <dbReference type="EMBL" id="KIO14742.1"/>
    </source>
</evidence>
<dbReference type="AlphaFoldDB" id="A0A0C3KZ25"/>